<feature type="region of interest" description="Disordered" evidence="1">
    <location>
        <begin position="499"/>
        <end position="528"/>
    </location>
</feature>
<gene>
    <name evidence="3" type="ORF">BDV95DRAFT_514579</name>
</gene>
<evidence type="ECO:0000256" key="1">
    <source>
        <dbReference type="SAM" id="MobiDB-lite"/>
    </source>
</evidence>
<feature type="compositionally biased region" description="Basic and acidic residues" evidence="1">
    <location>
        <begin position="1356"/>
        <end position="1370"/>
    </location>
</feature>
<name>A0A7C8IAK4_9PLEO</name>
<feature type="domain" description="DUF7892" evidence="2">
    <location>
        <begin position="827"/>
        <end position="991"/>
    </location>
</feature>
<feature type="compositionally biased region" description="Basic and acidic residues" evidence="1">
    <location>
        <begin position="21"/>
        <end position="35"/>
    </location>
</feature>
<feature type="region of interest" description="Disordered" evidence="1">
    <location>
        <begin position="1007"/>
        <end position="1100"/>
    </location>
</feature>
<feature type="compositionally biased region" description="Polar residues" evidence="1">
    <location>
        <begin position="1037"/>
        <end position="1049"/>
    </location>
</feature>
<keyword evidence="4" id="KW-1185">Reference proteome</keyword>
<proteinExistence type="predicted"/>
<dbReference type="OrthoDB" id="2322499at2759"/>
<dbReference type="CDD" id="cd09917">
    <property type="entry name" value="F-box_SF"/>
    <property type="match status" value="1"/>
</dbReference>
<reference evidence="3 4" key="1">
    <citation type="submission" date="2020-01" db="EMBL/GenBank/DDBJ databases">
        <authorList>
            <consortium name="DOE Joint Genome Institute"/>
            <person name="Haridas S."/>
            <person name="Albert R."/>
            <person name="Binder M."/>
            <person name="Bloem J."/>
            <person name="Labutti K."/>
            <person name="Salamov A."/>
            <person name="Andreopoulos B."/>
            <person name="Baker S.E."/>
            <person name="Barry K."/>
            <person name="Bills G."/>
            <person name="Bluhm B.H."/>
            <person name="Cannon C."/>
            <person name="Castanera R."/>
            <person name="Culley D.E."/>
            <person name="Daum C."/>
            <person name="Ezra D."/>
            <person name="Gonzalez J.B."/>
            <person name="Henrissat B."/>
            <person name="Kuo A."/>
            <person name="Liang C."/>
            <person name="Lipzen A."/>
            <person name="Lutzoni F."/>
            <person name="Magnuson J."/>
            <person name="Mondo S."/>
            <person name="Nolan M."/>
            <person name="Ohm R."/>
            <person name="Pangilinan J."/>
            <person name="Park H.-J.H."/>
            <person name="Ramirez L."/>
            <person name="Alfaro M."/>
            <person name="Sun H."/>
            <person name="Tritt A."/>
            <person name="Yoshinaga Y."/>
            <person name="Zwiers L.-H.L."/>
            <person name="Turgeon B.G."/>
            <person name="Goodwin S.B."/>
            <person name="Spatafora J.W."/>
            <person name="Crous P.W."/>
            <person name="Grigoriev I.V."/>
        </authorList>
    </citation>
    <scope>NUCLEOTIDE SEQUENCE [LARGE SCALE GENOMIC DNA]</scope>
    <source>
        <strain evidence="3 4">CBS 611.86</strain>
    </source>
</reference>
<dbReference type="EMBL" id="JAADJZ010000005">
    <property type="protein sequence ID" value="KAF2874754.1"/>
    <property type="molecule type" value="Genomic_DNA"/>
</dbReference>
<dbReference type="Pfam" id="PF25422">
    <property type="entry name" value="DUF7892"/>
    <property type="match status" value="1"/>
</dbReference>
<feature type="compositionally biased region" description="Polar residues" evidence="1">
    <location>
        <begin position="1233"/>
        <end position="1242"/>
    </location>
</feature>
<sequence>MVEAAMEERDPSVSSSTDFYESDRKPNTPARDPRTDASAAKRKAEDAGSAAEKKRKLASPSLPAASGLKPCAGLSPAVWQHVFLFCSLAELGRLLQVNRSFHSFLTDVRNVSASKPDSGCVHLLKSESVWASARNALEKKPPKPLPGFSELRMWQLAWSKRCQFCDKLSSFASGEMIWQKGPGLSGVRTIWPFGIRACGPCLMQRCQTDSSLLFSTASALRPGLPFAFVTHDQNYIPAYTLQAATTPAGVEIVKYYYKPHVEEITKELEHALSLGPAAAEEWSKGLDERGKERMKAAENWERWEVRYQWWSDHQEPHPAASRTQSPAPPTHQVSVAPPTRQSYSPVIHAPIPASKYRSVQFAASEGSLHSRFNNTAVVSNLTPSAMTPSHYIQARPPTAPAPGFTPQPIPGSTQPWRGERNLHDANEAKANRKADIERRSQQLRPPIPPNILRHMDSFKAAIQIPHPMNDNAWALLQPRLLSQLPAAQQAETDHVARVASLPTRAAERRHPDINSKEAKEALDREWEESQRPVRDKLSAYADDFINRDWDHGRAVTYDNSPKFAADLLMYVRRMFYADNVTQEAVPARLQQPDGPASHKAKLVLESMKWVYDNKLKPLTEKFRKELFLCYGNGCEGNFKFYGFEGVIQHFGAKHTNAFSVGNVVVAWREAEWPEDTPFHPDPISAKHAYQPTSNMAGHSAYGSYHGGYSRAGTSTPHMQTHVPQASPGPYHYGGQHSGPFAPPHVPPNPVQGYDYNQPYGAGMDSYSYQQMAPPGYGLQGASNGYMTSPAMINPAVAPPPPITQEPDTNGSSTQLRSGDAEHRTPLFDKQVSTIIDMAQDIWKQTSGIKDLPNNLRIYVLLQRAISKFHIEFNHEPSLDHFIDALSSHRIPRALKNAPGLSCKACQDEFSRGSSMSHYSRPEERRTYTFLHLLSHFMTQHARPQIPPPGEGPGFPPLDWKEDMVELPSDRFISGLIHAPGMDDDKLHVIATIFPTLFPTPLPRIGVVDNSNNSRVTPPGDPVTKEARHGPKAGGTSGITTVKSEPSSVVDSPRPSKLSEDEYDPQRPALPMHTNDLAKQPHRKHSYRDSPLPTDRRPRYYAEPRYYMPREPLDDGYSGARDYVEYASGPRRIRDPAPAFEEYHGRRPLYQEHGTVYEPGSGEYVYTHPREGAQAQEYEHAPRHARYLEDDGRQPESRLEEPRAREHNPPRGKSDAERFLEDFIPDQHPRAGATQDSPSQTVPKPSVVEADVDDGSCYTPPPALPAGGDVVDLHRALPAGLHTAPSTVSNGSRYEELRANGRHIPALDPAGGTRRAGPHRRRDRPQEQLPSRYYRYMSVARDDPYGRSSSVNRSHSKRYERYEEQRRRIDQQETPQPNTERDHEPPYSRDQSVDQGPVDDAYYPPARRVPREYVPVQDRLHPYSPPHVRYTGPLEDTYGPPPVYVDEYGRPVDNYEIIRVPRDHRQARGSYVPHAAHNRYVEHDLDRVQYVPVAYDRHQSQRYGDQAEPYVYYEEMERPPPQRRPVFEVEAETAYEPPPPEIQIEGAPSAGGLEGP</sequence>
<feature type="region of interest" description="Disordered" evidence="1">
    <location>
        <begin position="1184"/>
        <end position="1269"/>
    </location>
</feature>
<feature type="region of interest" description="Disordered" evidence="1">
    <location>
        <begin position="1"/>
        <end position="62"/>
    </location>
</feature>
<protein>
    <recommendedName>
        <fullName evidence="2">DUF7892 domain-containing protein</fullName>
    </recommendedName>
</protein>
<evidence type="ECO:0000259" key="2">
    <source>
        <dbReference type="Pfam" id="PF25422"/>
    </source>
</evidence>
<feature type="compositionally biased region" description="Basic and acidic residues" evidence="1">
    <location>
        <begin position="1"/>
        <end position="11"/>
    </location>
</feature>
<feature type="compositionally biased region" description="Polar residues" evidence="1">
    <location>
        <begin position="805"/>
        <end position="816"/>
    </location>
</feature>
<organism evidence="3 4">
    <name type="scientific">Massariosphaeria phaeospora</name>
    <dbReference type="NCBI Taxonomy" id="100035"/>
    <lineage>
        <taxon>Eukaryota</taxon>
        <taxon>Fungi</taxon>
        <taxon>Dikarya</taxon>
        <taxon>Ascomycota</taxon>
        <taxon>Pezizomycotina</taxon>
        <taxon>Dothideomycetes</taxon>
        <taxon>Pleosporomycetidae</taxon>
        <taxon>Pleosporales</taxon>
        <taxon>Pleosporales incertae sedis</taxon>
        <taxon>Massariosphaeria</taxon>
    </lineage>
</organism>
<dbReference type="InterPro" id="IPR057214">
    <property type="entry name" value="DUF7892"/>
</dbReference>
<comment type="caution">
    <text evidence="3">The sequence shown here is derived from an EMBL/GenBank/DDBJ whole genome shotgun (WGS) entry which is preliminary data.</text>
</comment>
<feature type="region of interest" description="Disordered" evidence="1">
    <location>
        <begin position="793"/>
        <end position="822"/>
    </location>
</feature>
<feature type="compositionally biased region" description="Basic and acidic residues" evidence="1">
    <location>
        <begin position="1184"/>
        <end position="1228"/>
    </location>
</feature>
<evidence type="ECO:0000313" key="4">
    <source>
        <dbReference type="Proteomes" id="UP000481861"/>
    </source>
</evidence>
<feature type="region of interest" description="Disordered" evidence="1">
    <location>
        <begin position="1298"/>
        <end position="1408"/>
    </location>
</feature>
<dbReference type="Proteomes" id="UP000481861">
    <property type="component" value="Unassembled WGS sequence"/>
</dbReference>
<evidence type="ECO:0000313" key="3">
    <source>
        <dbReference type="EMBL" id="KAF2874754.1"/>
    </source>
</evidence>
<feature type="region of interest" description="Disordered" evidence="1">
    <location>
        <begin position="315"/>
        <end position="345"/>
    </location>
</feature>
<feature type="compositionally biased region" description="Basic and acidic residues" evidence="1">
    <location>
        <begin position="505"/>
        <end position="528"/>
    </location>
</feature>
<accession>A0A7C8IAK4</accession>
<feature type="region of interest" description="Disordered" evidence="1">
    <location>
        <begin position="1530"/>
        <end position="1555"/>
    </location>
</feature>